<dbReference type="EMBL" id="JAEACU010000001">
    <property type="protein sequence ID" value="KAH7545645.1"/>
    <property type="molecule type" value="Genomic_DNA"/>
</dbReference>
<evidence type="ECO:0000313" key="2">
    <source>
        <dbReference type="Proteomes" id="UP000813462"/>
    </source>
</evidence>
<dbReference type="InterPro" id="IPR045010">
    <property type="entry name" value="MDR_fam"/>
</dbReference>
<name>A0A978W111_ZIZJJ</name>
<organism evidence="1 2">
    <name type="scientific">Ziziphus jujuba var. spinosa</name>
    <dbReference type="NCBI Taxonomy" id="714518"/>
    <lineage>
        <taxon>Eukaryota</taxon>
        <taxon>Viridiplantae</taxon>
        <taxon>Streptophyta</taxon>
        <taxon>Embryophyta</taxon>
        <taxon>Tracheophyta</taxon>
        <taxon>Spermatophyta</taxon>
        <taxon>Magnoliopsida</taxon>
        <taxon>eudicotyledons</taxon>
        <taxon>Gunneridae</taxon>
        <taxon>Pentapetalae</taxon>
        <taxon>rosids</taxon>
        <taxon>fabids</taxon>
        <taxon>Rosales</taxon>
        <taxon>Rhamnaceae</taxon>
        <taxon>Paliureae</taxon>
        <taxon>Ziziphus</taxon>
    </lineage>
</organism>
<dbReference type="Gene3D" id="3.40.50.720">
    <property type="entry name" value="NAD(P)-binding Rossmann-like Domain"/>
    <property type="match status" value="1"/>
</dbReference>
<dbReference type="PANTHER" id="PTHR43205">
    <property type="entry name" value="PROSTAGLANDIN REDUCTASE"/>
    <property type="match status" value="1"/>
</dbReference>
<comment type="caution">
    <text evidence="1">The sequence shown here is derived from an EMBL/GenBank/DDBJ whole genome shotgun (WGS) entry which is preliminary data.</text>
</comment>
<gene>
    <name evidence="1" type="ORF">FEM48_Zijuj01G0115300</name>
</gene>
<protein>
    <submittedName>
        <fullName evidence="1">Uncharacterized protein</fullName>
    </submittedName>
</protein>
<reference evidence="1" key="1">
    <citation type="journal article" date="2021" name="Front. Plant Sci.">
        <title>Chromosome-Scale Genome Assembly for Chinese Sour Jujube and Insights Into Its Genome Evolution and Domestication Signature.</title>
        <authorList>
            <person name="Shen L.-Y."/>
            <person name="Luo H."/>
            <person name="Wang X.-L."/>
            <person name="Wang X.-M."/>
            <person name="Qiu X.-J."/>
            <person name="Liu H."/>
            <person name="Zhou S.-S."/>
            <person name="Jia K.-H."/>
            <person name="Nie S."/>
            <person name="Bao Y.-T."/>
            <person name="Zhang R.-G."/>
            <person name="Yun Q.-Z."/>
            <person name="Chai Y.-H."/>
            <person name="Lu J.-Y."/>
            <person name="Li Y."/>
            <person name="Zhao S.-W."/>
            <person name="Mao J.-F."/>
            <person name="Jia S.-G."/>
            <person name="Mao Y.-M."/>
        </authorList>
    </citation>
    <scope>NUCLEOTIDE SEQUENCE</scope>
    <source>
        <strain evidence="1">AT0</strain>
        <tissue evidence="1">Leaf</tissue>
    </source>
</reference>
<dbReference type="AlphaFoldDB" id="A0A978W111"/>
<dbReference type="Proteomes" id="UP000813462">
    <property type="component" value="Unassembled WGS sequence"/>
</dbReference>
<dbReference type="Gene3D" id="3.90.180.10">
    <property type="entry name" value="Medium-chain alcohol dehydrogenases, catalytic domain"/>
    <property type="match status" value="1"/>
</dbReference>
<evidence type="ECO:0000313" key="1">
    <source>
        <dbReference type="EMBL" id="KAH7545645.1"/>
    </source>
</evidence>
<accession>A0A978W111</accession>
<dbReference type="PANTHER" id="PTHR43205:SF7">
    <property type="entry name" value="PROSTAGLANDIN REDUCTASE 1"/>
    <property type="match status" value="1"/>
</dbReference>
<sequence>MFRWKAKLSAGGAAKKSKPDGICIDKRGKVRSFNPKKLSRKKCGSLRGPGRTYGSGFIDRIFPVMSPTAQQLLDILQKEVDQSRIITNYAPHFRHIAVCPMISQYNLDEHEEVRNLMHLLSKRVHMEGFNCLDHLHSIMIAWILFCLISDRVRKIVYVDNIAHGHDSAPSVIVGLFSVRNIGKQLIHLSD</sequence>
<dbReference type="GO" id="GO:0032440">
    <property type="term" value="F:2-alkenal reductase [NAD(P)H] activity"/>
    <property type="evidence" value="ECO:0007669"/>
    <property type="project" value="TreeGrafter"/>
</dbReference>
<proteinExistence type="predicted"/>